<protein>
    <submittedName>
        <fullName evidence="1">Uncharacterized protein</fullName>
    </submittedName>
</protein>
<comment type="caution">
    <text evidence="1">The sequence shown here is derived from an EMBL/GenBank/DDBJ whole genome shotgun (WGS) entry which is preliminary data.</text>
</comment>
<organism evidence="1 2">
    <name type="scientific">Nostoc linckia FACHB-391</name>
    <dbReference type="NCBI Taxonomy" id="2692906"/>
    <lineage>
        <taxon>Bacteria</taxon>
        <taxon>Bacillati</taxon>
        <taxon>Cyanobacteriota</taxon>
        <taxon>Cyanophyceae</taxon>
        <taxon>Nostocales</taxon>
        <taxon>Nostocaceae</taxon>
        <taxon>Nostoc</taxon>
    </lineage>
</organism>
<evidence type="ECO:0000313" key="1">
    <source>
        <dbReference type="EMBL" id="MBD2560771.1"/>
    </source>
</evidence>
<dbReference type="Proteomes" id="UP000604661">
    <property type="component" value="Unassembled WGS sequence"/>
</dbReference>
<sequence>MLTKFDGIVAVQVTPYGIRLVMNNSSTLCPIDQHLPEVQPKLPDQELAKYRILQIHNEV</sequence>
<proteinExistence type="predicted"/>
<accession>A0ABR8EVV2</accession>
<evidence type="ECO:0000313" key="2">
    <source>
        <dbReference type="Proteomes" id="UP000604661"/>
    </source>
</evidence>
<name>A0ABR8EVV2_NOSLI</name>
<keyword evidence="2" id="KW-1185">Reference proteome</keyword>
<reference evidence="1 2" key="1">
    <citation type="journal article" date="2020" name="ISME J.">
        <title>Comparative genomics reveals insights into cyanobacterial evolution and habitat adaptation.</title>
        <authorList>
            <person name="Chen M.Y."/>
            <person name="Teng W.K."/>
            <person name="Zhao L."/>
            <person name="Hu C.X."/>
            <person name="Zhou Y.K."/>
            <person name="Han B.P."/>
            <person name="Song L.R."/>
            <person name="Shu W.S."/>
        </authorList>
    </citation>
    <scope>NUCLEOTIDE SEQUENCE [LARGE SCALE GENOMIC DNA]</scope>
    <source>
        <strain evidence="1 2">FACHB-391</strain>
    </source>
</reference>
<gene>
    <name evidence="1" type="ORF">H6G95_09105</name>
</gene>
<dbReference type="EMBL" id="JACJTE010000007">
    <property type="protein sequence ID" value="MBD2560771.1"/>
    <property type="molecule type" value="Genomic_DNA"/>
</dbReference>